<feature type="domain" description="PAC" evidence="11">
    <location>
        <begin position="235"/>
        <end position="286"/>
    </location>
</feature>
<dbReference type="InterPro" id="IPR004358">
    <property type="entry name" value="Sig_transdc_His_kin-like_C"/>
</dbReference>
<dbReference type="InterPro" id="IPR005467">
    <property type="entry name" value="His_kinase_dom"/>
</dbReference>
<dbReference type="FunFam" id="3.30.565.10:FF:000006">
    <property type="entry name" value="Sensor histidine kinase WalK"/>
    <property type="match status" value="1"/>
</dbReference>
<keyword evidence="6" id="KW-0418">Kinase</keyword>
<dbReference type="SUPFAM" id="SSF47384">
    <property type="entry name" value="Homodimeric domain of signal transducing histidine kinase"/>
    <property type="match status" value="1"/>
</dbReference>
<dbReference type="InterPro" id="IPR013656">
    <property type="entry name" value="PAS_4"/>
</dbReference>
<dbReference type="SUPFAM" id="SSF55874">
    <property type="entry name" value="ATPase domain of HSP90 chaperone/DNA topoisomerase II/histidine kinase"/>
    <property type="match status" value="1"/>
</dbReference>
<evidence type="ECO:0000256" key="5">
    <source>
        <dbReference type="ARBA" id="ARBA00022679"/>
    </source>
</evidence>
<evidence type="ECO:0000256" key="8">
    <source>
        <dbReference type="SAM" id="Coils"/>
    </source>
</evidence>
<dbReference type="Gene3D" id="3.40.50.2300">
    <property type="match status" value="1"/>
</dbReference>
<feature type="coiled-coil region" evidence="8">
    <location>
        <begin position="139"/>
        <end position="173"/>
    </location>
</feature>
<dbReference type="SUPFAM" id="SSF52172">
    <property type="entry name" value="CheY-like"/>
    <property type="match status" value="1"/>
</dbReference>
<evidence type="ECO:0000256" key="6">
    <source>
        <dbReference type="ARBA" id="ARBA00022777"/>
    </source>
</evidence>
<evidence type="ECO:0000256" key="1">
    <source>
        <dbReference type="ARBA" id="ARBA00000085"/>
    </source>
</evidence>
<dbReference type="Pfam" id="PF08448">
    <property type="entry name" value="PAS_4"/>
    <property type="match status" value="1"/>
</dbReference>
<name>A0A931H169_9BURK</name>
<keyword evidence="8" id="KW-0175">Coiled coil</keyword>
<feature type="domain" description="Histidine kinase" evidence="9">
    <location>
        <begin position="304"/>
        <end position="527"/>
    </location>
</feature>
<dbReference type="CDD" id="cd00130">
    <property type="entry name" value="PAS"/>
    <property type="match status" value="1"/>
</dbReference>
<evidence type="ECO:0000256" key="3">
    <source>
        <dbReference type="ARBA" id="ARBA00012438"/>
    </source>
</evidence>
<feature type="modified residue" description="4-aspartylphosphate" evidence="7">
    <location>
        <position position="596"/>
    </location>
</feature>
<dbReference type="SMART" id="SM00448">
    <property type="entry name" value="REC"/>
    <property type="match status" value="1"/>
</dbReference>
<dbReference type="CDD" id="cd00082">
    <property type="entry name" value="HisKA"/>
    <property type="match status" value="1"/>
</dbReference>
<dbReference type="GO" id="GO:0000155">
    <property type="term" value="F:phosphorelay sensor kinase activity"/>
    <property type="evidence" value="ECO:0007669"/>
    <property type="project" value="InterPro"/>
</dbReference>
<proteinExistence type="predicted"/>
<dbReference type="InterPro" id="IPR036890">
    <property type="entry name" value="HATPase_C_sf"/>
</dbReference>
<keyword evidence="13" id="KW-1185">Reference proteome</keyword>
<dbReference type="InterPro" id="IPR000014">
    <property type="entry name" value="PAS"/>
</dbReference>
<comment type="caution">
    <text evidence="12">The sequence shown here is derived from an EMBL/GenBank/DDBJ whole genome shotgun (WGS) entry which is preliminary data.</text>
</comment>
<dbReference type="InterPro" id="IPR001789">
    <property type="entry name" value="Sig_transdc_resp-reg_receiver"/>
</dbReference>
<dbReference type="Gene3D" id="3.30.565.10">
    <property type="entry name" value="Histidine kinase-like ATPase, C-terminal domain"/>
    <property type="match status" value="1"/>
</dbReference>
<dbReference type="CDD" id="cd17580">
    <property type="entry name" value="REC_2_DhkD-like"/>
    <property type="match status" value="1"/>
</dbReference>
<dbReference type="NCBIfam" id="TIGR00229">
    <property type="entry name" value="sensory_box"/>
    <property type="match status" value="1"/>
</dbReference>
<comment type="catalytic activity">
    <reaction evidence="1">
        <text>ATP + protein L-histidine = ADP + protein N-phospho-L-histidine.</text>
        <dbReference type="EC" id="2.7.13.3"/>
    </reaction>
</comment>
<evidence type="ECO:0000256" key="7">
    <source>
        <dbReference type="PROSITE-ProRule" id="PRU00169"/>
    </source>
</evidence>
<evidence type="ECO:0000313" key="12">
    <source>
        <dbReference type="EMBL" id="MBG9386665.1"/>
    </source>
</evidence>
<feature type="domain" description="Response regulatory" evidence="10">
    <location>
        <begin position="547"/>
        <end position="663"/>
    </location>
</feature>
<sequence length="665" mass="73270">MNSNDIHRLIKSVPGSFLVLRADPQFTIAAASDDYLRLARCDESIFGKALFDVFTDDPANPDATGVKNLRASLQRVIDNKARDALPMQRYDIPEAGGQRFEERYWTPVNSPVLSETGEVEYIVHRVADAQSMAPDMSFYFRDLEEQKKLQEERQRLELESERLRRIYEAALDSTPDFVYVFNLDHSFLYANVALRTMFGEPETRGKKWLELGYEQWHADMHDREIDQVIATRMPIRGEVPFTGTNGRRIYDYIFAPVIGADGEVVAVAGTTRDVTDRKQAEQAIAEHAKQLAESDRAKDEFLATLSHELRNPLAPLRNSIALLKLAGGTGDARTAGIHAMMERQVNHLVRLVDDLLEVSRISRGTLTLRKERVELAQIVRNAIETSDPLMQAAGHSVTVELPSKAIWLHGDPVRLTQIIDNLLNNAAKYTQEGGRIAVRAGAEGGSAVVRVSDNGPGISAEAMPRLFEMFSRGDRDASRDPSRGQGGLGIGLALSRRLAQMHDGTLEARSAGLGQGSEFILRLPLAEQPADEAPGAAPAGEALGKTRVLVVDDNHDAGDSLGQILELLGADVRVARDGPQALEAFADYHPSVVLLDIGMPGMDGYEVARAIRERHPHDAATLVALTGWGQDEDRKRARDAGFDHHIVKPAEIDALQRLLSSIETG</sequence>
<dbReference type="Pfam" id="PF00072">
    <property type="entry name" value="Response_reg"/>
    <property type="match status" value="1"/>
</dbReference>
<evidence type="ECO:0000259" key="11">
    <source>
        <dbReference type="PROSITE" id="PS50113"/>
    </source>
</evidence>
<dbReference type="PANTHER" id="PTHR43547">
    <property type="entry name" value="TWO-COMPONENT HISTIDINE KINASE"/>
    <property type="match status" value="1"/>
</dbReference>
<dbReference type="EMBL" id="JADWYS010000001">
    <property type="protein sequence ID" value="MBG9386665.1"/>
    <property type="molecule type" value="Genomic_DNA"/>
</dbReference>
<organism evidence="12 13">
    <name type="scientific">Caenimonas aquaedulcis</name>
    <dbReference type="NCBI Taxonomy" id="2793270"/>
    <lineage>
        <taxon>Bacteria</taxon>
        <taxon>Pseudomonadati</taxon>
        <taxon>Pseudomonadota</taxon>
        <taxon>Betaproteobacteria</taxon>
        <taxon>Burkholderiales</taxon>
        <taxon>Comamonadaceae</taxon>
        <taxon>Caenimonas</taxon>
    </lineage>
</organism>
<dbReference type="Proteomes" id="UP000651050">
    <property type="component" value="Unassembled WGS sequence"/>
</dbReference>
<dbReference type="GO" id="GO:0005886">
    <property type="term" value="C:plasma membrane"/>
    <property type="evidence" value="ECO:0007669"/>
    <property type="project" value="UniProtKB-SubCell"/>
</dbReference>
<dbReference type="PROSITE" id="PS50110">
    <property type="entry name" value="RESPONSE_REGULATORY"/>
    <property type="match status" value="1"/>
</dbReference>
<dbReference type="SMART" id="SM00388">
    <property type="entry name" value="HisKA"/>
    <property type="match status" value="1"/>
</dbReference>
<dbReference type="RefSeq" id="WP_196984636.1">
    <property type="nucleotide sequence ID" value="NZ_JADWYS010000001.1"/>
</dbReference>
<evidence type="ECO:0000256" key="4">
    <source>
        <dbReference type="ARBA" id="ARBA00022553"/>
    </source>
</evidence>
<dbReference type="InterPro" id="IPR003661">
    <property type="entry name" value="HisK_dim/P_dom"/>
</dbReference>
<dbReference type="SMART" id="SM00091">
    <property type="entry name" value="PAS"/>
    <property type="match status" value="2"/>
</dbReference>
<dbReference type="EC" id="2.7.13.3" evidence="3"/>
<dbReference type="SMART" id="SM00387">
    <property type="entry name" value="HATPase_c"/>
    <property type="match status" value="1"/>
</dbReference>
<accession>A0A931H169</accession>
<dbReference type="AlphaFoldDB" id="A0A931H169"/>
<dbReference type="PANTHER" id="PTHR43547:SF2">
    <property type="entry name" value="HYBRID SIGNAL TRANSDUCTION HISTIDINE KINASE C"/>
    <property type="match status" value="1"/>
</dbReference>
<dbReference type="PRINTS" id="PR00344">
    <property type="entry name" value="BCTRLSENSOR"/>
</dbReference>
<dbReference type="Pfam" id="PF02518">
    <property type="entry name" value="HATPase_c"/>
    <property type="match status" value="1"/>
</dbReference>
<evidence type="ECO:0000256" key="2">
    <source>
        <dbReference type="ARBA" id="ARBA00004429"/>
    </source>
</evidence>
<comment type="subcellular location">
    <subcellularLocation>
        <location evidence="2">Cell inner membrane</location>
        <topology evidence="2">Multi-pass membrane protein</topology>
    </subcellularLocation>
</comment>
<dbReference type="Gene3D" id="1.10.287.130">
    <property type="match status" value="1"/>
</dbReference>
<evidence type="ECO:0000313" key="13">
    <source>
        <dbReference type="Proteomes" id="UP000651050"/>
    </source>
</evidence>
<dbReference type="SUPFAM" id="SSF55785">
    <property type="entry name" value="PYP-like sensor domain (PAS domain)"/>
    <property type="match status" value="1"/>
</dbReference>
<dbReference type="InterPro" id="IPR035965">
    <property type="entry name" value="PAS-like_dom_sf"/>
</dbReference>
<reference evidence="12" key="1">
    <citation type="submission" date="2020-11" db="EMBL/GenBank/DDBJ databases">
        <title>Bacterial whole genome sequence for Caenimonas sp. DR4.4.</title>
        <authorList>
            <person name="Le V."/>
            <person name="Ko S.-R."/>
            <person name="Ahn C.-Y."/>
            <person name="Oh H.-M."/>
        </authorList>
    </citation>
    <scope>NUCLEOTIDE SEQUENCE</scope>
    <source>
        <strain evidence="12">DR4.4</strain>
    </source>
</reference>
<gene>
    <name evidence="12" type="ORF">I5803_01390</name>
</gene>
<dbReference type="InterPro" id="IPR036097">
    <property type="entry name" value="HisK_dim/P_sf"/>
</dbReference>
<evidence type="ECO:0000259" key="10">
    <source>
        <dbReference type="PROSITE" id="PS50110"/>
    </source>
</evidence>
<dbReference type="InterPro" id="IPR003594">
    <property type="entry name" value="HATPase_dom"/>
</dbReference>
<keyword evidence="4 7" id="KW-0597">Phosphoprotein</keyword>
<dbReference type="PROSITE" id="PS50109">
    <property type="entry name" value="HIS_KIN"/>
    <property type="match status" value="1"/>
</dbReference>
<keyword evidence="5" id="KW-0808">Transferase</keyword>
<protein>
    <recommendedName>
        <fullName evidence="3">histidine kinase</fullName>
        <ecNumber evidence="3">2.7.13.3</ecNumber>
    </recommendedName>
</protein>
<dbReference type="Gene3D" id="3.30.450.20">
    <property type="entry name" value="PAS domain"/>
    <property type="match status" value="2"/>
</dbReference>
<dbReference type="InterPro" id="IPR011006">
    <property type="entry name" value="CheY-like_superfamily"/>
</dbReference>
<dbReference type="PROSITE" id="PS50113">
    <property type="entry name" value="PAC"/>
    <property type="match status" value="1"/>
</dbReference>
<dbReference type="InterPro" id="IPR000700">
    <property type="entry name" value="PAS-assoc_C"/>
</dbReference>
<evidence type="ECO:0000259" key="9">
    <source>
        <dbReference type="PROSITE" id="PS50109"/>
    </source>
</evidence>
<dbReference type="Pfam" id="PF00512">
    <property type="entry name" value="HisKA"/>
    <property type="match status" value="1"/>
</dbReference>